<dbReference type="CDD" id="cd06583">
    <property type="entry name" value="PGRP"/>
    <property type="match status" value="1"/>
</dbReference>
<dbReference type="EC" id="3.5.1.28" evidence="2"/>
<sequence>MNINRNYLTKINFTDKNSTARIKYIVIHYFGGLATAQNLAQYWAREYAGASAHYAVGHAGEVFQIVEDDDVAWHCGANSYTHKECRNSNSIGIEMAVKKRNTATLSATDKDWYFTKETVAAAAELTRQLMKKYNIPADHVIRHYDVTGKICPNPYVYNVTEETWQEFKATIAQKGTTEGFTRIMGRSVASAEQIAEYYIKNNPDTASFALDIARLFIEEGDAEGVRGDVAAAQTSVETGHLKFEGSAVTLDQNNFCGMGVTSNGMKGNSFATMREGIRAQIQHLKAYGSTEALKNACVDPRFKYVQRGCAEYVEWLGQKENPNGKGWAAGANYGAAILKNLAAIIGEQGAGEGNQNTSEEKALSGYAKIIYKGSDGVNYRSVPDYNAAAAGVAKYGELFTVVGECGDFYKLKSGWYLTKRSDLVEFTEKEEKRYAKIIYKGSDGVNYRSVPDYNAAAAGVAKYGEIFTIVGESGDFYKLKSGWYLTKRSDLVEVIHTL</sequence>
<name>A0ABS6D2G4_9FIRM</name>
<organism evidence="2 3">
    <name type="scientific">Faecalicatena faecalis</name>
    <dbReference type="NCBI Taxonomy" id="2726362"/>
    <lineage>
        <taxon>Bacteria</taxon>
        <taxon>Bacillati</taxon>
        <taxon>Bacillota</taxon>
        <taxon>Clostridia</taxon>
        <taxon>Lachnospirales</taxon>
        <taxon>Lachnospiraceae</taxon>
        <taxon>Faecalicatena</taxon>
    </lineage>
</organism>
<comment type="caution">
    <text evidence="2">The sequence shown here is derived from an EMBL/GenBank/DDBJ whole genome shotgun (WGS) entry which is preliminary data.</text>
</comment>
<dbReference type="InterPro" id="IPR051206">
    <property type="entry name" value="NAMLAA_amidase_2"/>
</dbReference>
<dbReference type="RefSeq" id="WP_216240737.1">
    <property type="nucleotide sequence ID" value="NZ_JABACJ020000005.1"/>
</dbReference>
<gene>
    <name evidence="2" type="ORF">HGO97_007740</name>
</gene>
<keyword evidence="2" id="KW-0378">Hydrolase</keyword>
<reference evidence="2 3" key="1">
    <citation type="submission" date="2021-06" db="EMBL/GenBank/DDBJ databases">
        <title>Faecalicatena sp. nov. isolated from porcine feces.</title>
        <authorList>
            <person name="Oh B.S."/>
            <person name="Lee J.H."/>
        </authorList>
    </citation>
    <scope>NUCLEOTIDE SEQUENCE [LARGE SCALE GENOMIC DNA]</scope>
    <source>
        <strain evidence="2 3">AGMB00832</strain>
    </source>
</reference>
<evidence type="ECO:0000313" key="3">
    <source>
        <dbReference type="Proteomes" id="UP000723714"/>
    </source>
</evidence>
<dbReference type="Proteomes" id="UP000723714">
    <property type="component" value="Unassembled WGS sequence"/>
</dbReference>
<evidence type="ECO:0000259" key="1">
    <source>
        <dbReference type="SMART" id="SM00644"/>
    </source>
</evidence>
<accession>A0ABS6D2G4</accession>
<dbReference type="Pfam" id="PF01510">
    <property type="entry name" value="Amidase_2"/>
    <property type="match status" value="1"/>
</dbReference>
<dbReference type="EMBL" id="JABACJ020000005">
    <property type="protein sequence ID" value="MBU3875700.1"/>
    <property type="molecule type" value="Genomic_DNA"/>
</dbReference>
<protein>
    <submittedName>
        <fullName evidence="2">N-acetylmuramoyl-L-alanine amidase</fullName>
        <ecNumber evidence="2">3.5.1.28</ecNumber>
    </submittedName>
</protein>
<keyword evidence="3" id="KW-1185">Reference proteome</keyword>
<dbReference type="SMART" id="SM00644">
    <property type="entry name" value="Ami_2"/>
    <property type="match status" value="1"/>
</dbReference>
<evidence type="ECO:0000313" key="2">
    <source>
        <dbReference type="EMBL" id="MBU3875700.1"/>
    </source>
</evidence>
<dbReference type="PANTHER" id="PTHR30417:SF1">
    <property type="entry name" value="N-ACETYLMURAMOYL-L-ALANINE AMIDASE AMID"/>
    <property type="match status" value="1"/>
</dbReference>
<feature type="domain" description="N-acetylmuramoyl-L-alanine amidase" evidence="1">
    <location>
        <begin position="8"/>
        <end position="155"/>
    </location>
</feature>
<dbReference type="InterPro" id="IPR002502">
    <property type="entry name" value="Amidase_domain"/>
</dbReference>
<dbReference type="PANTHER" id="PTHR30417">
    <property type="entry name" value="N-ACETYLMURAMOYL-L-ALANINE AMIDASE AMID"/>
    <property type="match status" value="1"/>
</dbReference>
<proteinExistence type="predicted"/>
<dbReference type="GO" id="GO:0008745">
    <property type="term" value="F:N-acetylmuramoyl-L-alanine amidase activity"/>
    <property type="evidence" value="ECO:0007669"/>
    <property type="project" value="UniProtKB-EC"/>
</dbReference>